<protein>
    <submittedName>
        <fullName evidence="9">CoA pyrophosphatase</fullName>
    </submittedName>
</protein>
<dbReference type="SUPFAM" id="SSF55811">
    <property type="entry name" value="Nudix"/>
    <property type="match status" value="1"/>
</dbReference>
<keyword evidence="5" id="KW-0460">Magnesium</keyword>
<evidence type="ECO:0000256" key="7">
    <source>
        <dbReference type="RuleBase" id="RU003476"/>
    </source>
</evidence>
<dbReference type="RefSeq" id="WP_343334722.1">
    <property type="nucleotide sequence ID" value="NZ_JAPOHD010000056.1"/>
</dbReference>
<evidence type="ECO:0000256" key="6">
    <source>
        <dbReference type="ARBA" id="ARBA00023211"/>
    </source>
</evidence>
<evidence type="ECO:0000256" key="1">
    <source>
        <dbReference type="ARBA" id="ARBA00001936"/>
    </source>
</evidence>
<sequence length="217" mass="24571">MMILQEKIKHILQTDLPGAGSHRKMLPPGRVLTAAPSHKNRVKKSSVLLLLFHEKNELMACLIKRPKHMKHHAGQIALPGGRMEDGETAEETALRETFEEIGVDRTKITIIGQLSKFYVEVSRFEIQPIVGWLDQRPTVKLCCDEVEKVLYFPVRKFGLPHDTIELHTITGKLEVPCVKYDGEIIWGATAMILSEFYDVVKDSIETIPSPGHSRIQK</sequence>
<keyword evidence="6" id="KW-0464">Manganese</keyword>
<organism evidence="9 10">
    <name type="scientific">Draconibacterium aestuarii</name>
    <dbReference type="NCBI Taxonomy" id="2998507"/>
    <lineage>
        <taxon>Bacteria</taxon>
        <taxon>Pseudomonadati</taxon>
        <taxon>Bacteroidota</taxon>
        <taxon>Bacteroidia</taxon>
        <taxon>Marinilabiliales</taxon>
        <taxon>Prolixibacteraceae</taxon>
        <taxon>Draconibacterium</taxon>
    </lineage>
</organism>
<dbReference type="InterPro" id="IPR045121">
    <property type="entry name" value="CoAse"/>
</dbReference>
<gene>
    <name evidence="9" type="ORF">OU798_18755</name>
</gene>
<dbReference type="InterPro" id="IPR020476">
    <property type="entry name" value="Nudix_hydrolase"/>
</dbReference>
<keyword evidence="3" id="KW-0479">Metal-binding</keyword>
<proteinExistence type="inferred from homology"/>
<comment type="cofactor">
    <cofactor evidence="2">
        <name>Mg(2+)</name>
        <dbReference type="ChEBI" id="CHEBI:18420"/>
    </cofactor>
</comment>
<comment type="cofactor">
    <cofactor evidence="1">
        <name>Mn(2+)</name>
        <dbReference type="ChEBI" id="CHEBI:29035"/>
    </cofactor>
</comment>
<accession>A0A9X3FBV2</accession>
<dbReference type="PROSITE" id="PS51462">
    <property type="entry name" value="NUDIX"/>
    <property type="match status" value="1"/>
</dbReference>
<comment type="similarity">
    <text evidence="7">Belongs to the Nudix hydrolase family.</text>
</comment>
<dbReference type="GO" id="GO:0010945">
    <property type="term" value="F:coenzyme A diphosphatase activity"/>
    <property type="evidence" value="ECO:0007669"/>
    <property type="project" value="InterPro"/>
</dbReference>
<name>A0A9X3FBV2_9BACT</name>
<dbReference type="PANTHER" id="PTHR12992:SF11">
    <property type="entry name" value="MITOCHONDRIAL COENZYME A DIPHOSPHATASE NUDT8"/>
    <property type="match status" value="1"/>
</dbReference>
<evidence type="ECO:0000256" key="3">
    <source>
        <dbReference type="ARBA" id="ARBA00022723"/>
    </source>
</evidence>
<dbReference type="PROSITE" id="PS00893">
    <property type="entry name" value="NUDIX_BOX"/>
    <property type="match status" value="1"/>
</dbReference>
<dbReference type="CDD" id="cd03426">
    <property type="entry name" value="NUDIX_CoAse_Nudt7"/>
    <property type="match status" value="1"/>
</dbReference>
<dbReference type="Proteomes" id="UP001145087">
    <property type="component" value="Unassembled WGS sequence"/>
</dbReference>
<dbReference type="PRINTS" id="PR00502">
    <property type="entry name" value="NUDIXFAMILY"/>
</dbReference>
<comment type="caution">
    <text evidence="9">The sequence shown here is derived from an EMBL/GenBank/DDBJ whole genome shotgun (WGS) entry which is preliminary data.</text>
</comment>
<dbReference type="Gene3D" id="3.90.79.10">
    <property type="entry name" value="Nucleoside Triphosphate Pyrophosphohydrolase"/>
    <property type="match status" value="1"/>
</dbReference>
<dbReference type="AlphaFoldDB" id="A0A9X3FBV2"/>
<reference evidence="9" key="1">
    <citation type="submission" date="2022-11" db="EMBL/GenBank/DDBJ databases">
        <title>Marilongibacter aestuarii gen. nov., sp. nov., isolated from tidal flat sediment.</title>
        <authorList>
            <person name="Jiayan W."/>
        </authorList>
    </citation>
    <scope>NUCLEOTIDE SEQUENCE</scope>
    <source>
        <strain evidence="9">Z1-6</strain>
    </source>
</reference>
<dbReference type="InterPro" id="IPR000086">
    <property type="entry name" value="NUDIX_hydrolase_dom"/>
</dbReference>
<dbReference type="EMBL" id="JAPOHD010000056">
    <property type="protein sequence ID" value="MCY1722396.1"/>
    <property type="molecule type" value="Genomic_DNA"/>
</dbReference>
<dbReference type="InterPro" id="IPR015797">
    <property type="entry name" value="NUDIX_hydrolase-like_dom_sf"/>
</dbReference>
<evidence type="ECO:0000256" key="4">
    <source>
        <dbReference type="ARBA" id="ARBA00022801"/>
    </source>
</evidence>
<evidence type="ECO:0000259" key="8">
    <source>
        <dbReference type="PROSITE" id="PS51462"/>
    </source>
</evidence>
<keyword evidence="10" id="KW-1185">Reference proteome</keyword>
<keyword evidence="4 7" id="KW-0378">Hydrolase</keyword>
<dbReference type="InterPro" id="IPR020084">
    <property type="entry name" value="NUDIX_hydrolase_CS"/>
</dbReference>
<evidence type="ECO:0000256" key="2">
    <source>
        <dbReference type="ARBA" id="ARBA00001946"/>
    </source>
</evidence>
<evidence type="ECO:0000313" key="10">
    <source>
        <dbReference type="Proteomes" id="UP001145087"/>
    </source>
</evidence>
<feature type="domain" description="Nudix hydrolase" evidence="8">
    <location>
        <begin position="42"/>
        <end position="173"/>
    </location>
</feature>
<dbReference type="GO" id="GO:0046872">
    <property type="term" value="F:metal ion binding"/>
    <property type="evidence" value="ECO:0007669"/>
    <property type="project" value="UniProtKB-KW"/>
</dbReference>
<evidence type="ECO:0000313" key="9">
    <source>
        <dbReference type="EMBL" id="MCY1722396.1"/>
    </source>
</evidence>
<dbReference type="Pfam" id="PF00293">
    <property type="entry name" value="NUDIX"/>
    <property type="match status" value="1"/>
</dbReference>
<dbReference type="PANTHER" id="PTHR12992">
    <property type="entry name" value="NUDIX HYDROLASE"/>
    <property type="match status" value="1"/>
</dbReference>
<evidence type="ECO:0000256" key="5">
    <source>
        <dbReference type="ARBA" id="ARBA00022842"/>
    </source>
</evidence>